<gene>
    <name evidence="3" type="ORF">BBOH_0823</name>
</gene>
<organism evidence="3 4">
    <name type="scientific">Bifidobacterium bohemicum DSM 22767</name>
    <dbReference type="NCBI Taxonomy" id="1437606"/>
    <lineage>
        <taxon>Bacteria</taxon>
        <taxon>Bacillati</taxon>
        <taxon>Actinomycetota</taxon>
        <taxon>Actinomycetes</taxon>
        <taxon>Bifidobacteriales</taxon>
        <taxon>Bifidobacteriaceae</taxon>
        <taxon>Bifidobacterium</taxon>
    </lineage>
</organism>
<dbReference type="GO" id="GO:0080120">
    <property type="term" value="P:CAAX-box protein maturation"/>
    <property type="evidence" value="ECO:0007669"/>
    <property type="project" value="UniProtKB-ARBA"/>
</dbReference>
<feature type="transmembrane region" description="Helical" evidence="1">
    <location>
        <begin position="208"/>
        <end position="231"/>
    </location>
</feature>
<comment type="caution">
    <text evidence="3">The sequence shown here is derived from an EMBL/GenBank/DDBJ whole genome shotgun (WGS) entry which is preliminary data.</text>
</comment>
<feature type="transmembrane region" description="Helical" evidence="1">
    <location>
        <begin position="160"/>
        <end position="179"/>
    </location>
</feature>
<dbReference type="AlphaFoldDB" id="A0A086ZHL6"/>
<accession>A0A086ZHL6</accession>
<dbReference type="InterPro" id="IPR003675">
    <property type="entry name" value="Rce1/LyrA-like_dom"/>
</dbReference>
<evidence type="ECO:0000313" key="4">
    <source>
        <dbReference type="Proteomes" id="UP000029096"/>
    </source>
</evidence>
<proteinExistence type="predicted"/>
<evidence type="ECO:0000256" key="1">
    <source>
        <dbReference type="SAM" id="Phobius"/>
    </source>
</evidence>
<keyword evidence="1" id="KW-0812">Transmembrane</keyword>
<feature type="transmembrane region" description="Helical" evidence="1">
    <location>
        <begin position="127"/>
        <end position="148"/>
    </location>
</feature>
<evidence type="ECO:0000259" key="2">
    <source>
        <dbReference type="Pfam" id="PF02517"/>
    </source>
</evidence>
<dbReference type="InterPro" id="IPR052710">
    <property type="entry name" value="CAAX_protease"/>
</dbReference>
<feature type="transmembrane region" description="Helical" evidence="1">
    <location>
        <begin position="258"/>
        <end position="282"/>
    </location>
</feature>
<evidence type="ECO:0000313" key="3">
    <source>
        <dbReference type="EMBL" id="KFI46016.1"/>
    </source>
</evidence>
<feature type="transmembrane region" description="Helical" evidence="1">
    <location>
        <begin position="303"/>
        <end position="326"/>
    </location>
</feature>
<keyword evidence="1" id="KW-1133">Transmembrane helix</keyword>
<dbReference type="Pfam" id="PF02517">
    <property type="entry name" value="Rce1-like"/>
    <property type="match status" value="1"/>
</dbReference>
<feature type="transmembrane region" description="Helical" evidence="1">
    <location>
        <begin position="12"/>
        <end position="41"/>
    </location>
</feature>
<keyword evidence="1" id="KW-0472">Membrane</keyword>
<sequence length="327" mass="35766">MQQWLRSARKVFSAVGFAMVMVVAVWMLLQLIITSVVTAFVGPVSHLPGWATIVLGNGPLYLVAIPLSLLIFRRLPVIQRTTSRIGPARFFGLFALSFPVSFVGGLIGTGLSNLVSNGQAQNGLDKLLNRLDLGSVFVFTVILAPIFEEWLCRKLVIDRLLPYGEKLAIVVSAVIFGLLHGNLFQFFYAAGLGLILGYVYVRTGRMRYTVAMHMLFNFIGGFLPMICMSMISQKTMDALGGDSSDLLRLVRSGQVMELLPLLVLLLFRLVLTVVGVIVAIVNRKKLIFHRTPQEIPAGFRAKVALGNAGIITFAILSAILMVVSLVS</sequence>
<dbReference type="Proteomes" id="UP000029096">
    <property type="component" value="Unassembled WGS sequence"/>
</dbReference>
<reference evidence="3 4" key="1">
    <citation type="submission" date="2014-03" db="EMBL/GenBank/DDBJ databases">
        <title>Genomics of Bifidobacteria.</title>
        <authorList>
            <person name="Ventura M."/>
            <person name="Milani C."/>
            <person name="Lugli G.A."/>
        </authorList>
    </citation>
    <scope>NUCLEOTIDE SEQUENCE [LARGE SCALE GENOMIC DNA]</scope>
    <source>
        <strain evidence="3 4">DSM 22767</strain>
    </source>
</reference>
<dbReference type="EMBL" id="JGYP01000002">
    <property type="protein sequence ID" value="KFI46016.1"/>
    <property type="molecule type" value="Genomic_DNA"/>
</dbReference>
<keyword evidence="4" id="KW-1185">Reference proteome</keyword>
<dbReference type="eggNOG" id="COG1266">
    <property type="taxonomic scope" value="Bacteria"/>
</dbReference>
<dbReference type="GO" id="GO:0004175">
    <property type="term" value="F:endopeptidase activity"/>
    <property type="evidence" value="ECO:0007669"/>
    <property type="project" value="UniProtKB-ARBA"/>
</dbReference>
<dbReference type="PANTHER" id="PTHR36435">
    <property type="entry name" value="SLR1288 PROTEIN"/>
    <property type="match status" value="1"/>
</dbReference>
<protein>
    <submittedName>
        <fullName evidence="3">Abortive infection protein</fullName>
    </submittedName>
</protein>
<feature type="transmembrane region" description="Helical" evidence="1">
    <location>
        <begin position="93"/>
        <end position="115"/>
    </location>
</feature>
<name>A0A086ZHL6_9BIFI</name>
<feature type="transmembrane region" description="Helical" evidence="1">
    <location>
        <begin position="185"/>
        <end position="201"/>
    </location>
</feature>
<feature type="domain" description="CAAX prenyl protease 2/Lysostaphin resistance protein A-like" evidence="2">
    <location>
        <begin position="136"/>
        <end position="219"/>
    </location>
</feature>
<dbReference type="PANTHER" id="PTHR36435:SF1">
    <property type="entry name" value="CAAX AMINO TERMINAL PROTEASE FAMILY PROTEIN"/>
    <property type="match status" value="1"/>
</dbReference>
<feature type="transmembrane region" description="Helical" evidence="1">
    <location>
        <begin position="47"/>
        <end position="72"/>
    </location>
</feature>